<evidence type="ECO:0008006" key="4">
    <source>
        <dbReference type="Google" id="ProtNLM"/>
    </source>
</evidence>
<evidence type="ECO:0000313" key="2">
    <source>
        <dbReference type="EMBL" id="PZR55305.1"/>
    </source>
</evidence>
<evidence type="ECO:0000313" key="3">
    <source>
        <dbReference type="Proteomes" id="UP000248783"/>
    </source>
</evidence>
<organism evidence="2 3">
    <name type="scientific">Xylanimonas oleitrophica</name>
    <dbReference type="NCBI Taxonomy" id="2607479"/>
    <lineage>
        <taxon>Bacteria</taxon>
        <taxon>Bacillati</taxon>
        <taxon>Actinomycetota</taxon>
        <taxon>Actinomycetes</taxon>
        <taxon>Micrococcales</taxon>
        <taxon>Promicromonosporaceae</taxon>
        <taxon>Xylanimonas</taxon>
    </lineage>
</organism>
<reference evidence="2 3" key="1">
    <citation type="submission" date="2018-06" db="EMBL/GenBank/DDBJ databases">
        <title>Whole genome sequencing of a novel hydrocarbon degrading bacterial strain, PW21 isolated from oil contaminated produced water sample.</title>
        <authorList>
            <person name="Nagkirti P."/>
            <person name="Shaikh A."/>
            <person name="Gowdaman V."/>
            <person name="Engineer A.E."/>
            <person name="Dagar S."/>
            <person name="Dhakephalkar P.K."/>
        </authorList>
    </citation>
    <scope>NUCLEOTIDE SEQUENCE [LARGE SCALE GENOMIC DNA]</scope>
    <source>
        <strain evidence="2 3">PW21</strain>
    </source>
</reference>
<feature type="region of interest" description="Disordered" evidence="1">
    <location>
        <begin position="144"/>
        <end position="174"/>
    </location>
</feature>
<evidence type="ECO:0000256" key="1">
    <source>
        <dbReference type="SAM" id="MobiDB-lite"/>
    </source>
</evidence>
<dbReference type="Pfam" id="PF18844">
    <property type="entry name" value="baeRF_family2"/>
    <property type="match status" value="1"/>
</dbReference>
<protein>
    <recommendedName>
        <fullName evidence="4">Peptide chain release factor 1</fullName>
    </recommendedName>
</protein>
<feature type="region of interest" description="Disordered" evidence="1">
    <location>
        <begin position="393"/>
        <end position="412"/>
    </location>
</feature>
<sequence length="412" mass="44073">MKIDWIKPLIGHPGPFATVYLDSTRSADAADKDVVTRWNGVRRALADQGAPDGVLAAVEDAALRRTRKPGAHGRVIIADESGVLVDKALRTPPAVPAGVWSTTPALLQAALAADEEVDALKVEVDRTGADLRLVGQRAWDEARTFESPHDEITQSDRRSNSHGNNADRGGSATIEARALDSWERNAEAVAREIEKVVADERPEIVLITGDVRTVNLVKDELNRPVAEITVEVPGGGRNAGVREDTFVENVEDALDSYRERRREKALSALRQGLGREQGAVTSLDDVVAVLARGQVEELVLSEDVAYDAQLRVEDEGAGGPLNGRCLWIGPDPLSIATSKDTLVDAGVTDGIEELPAAVALIRAAFGQDAGLTFAPEGSVELIDGVGATLRWDDEGTPREVAATMSGDDERLQ</sequence>
<dbReference type="EMBL" id="QKWH01000001">
    <property type="protein sequence ID" value="PZR55305.1"/>
    <property type="molecule type" value="Genomic_DNA"/>
</dbReference>
<proteinExistence type="predicted"/>
<dbReference type="AlphaFoldDB" id="A0A2W5X4B0"/>
<dbReference type="RefSeq" id="WP_111249669.1">
    <property type="nucleotide sequence ID" value="NZ_QKWH01000001.1"/>
</dbReference>
<dbReference type="InterPro" id="IPR040701">
    <property type="entry name" value="Bact_RF_family2"/>
</dbReference>
<accession>A0A2W5X4B0</accession>
<dbReference type="Proteomes" id="UP000248783">
    <property type="component" value="Unassembled WGS sequence"/>
</dbReference>
<gene>
    <name evidence="2" type="ORF">DNL40_02735</name>
</gene>
<feature type="compositionally biased region" description="Basic and acidic residues" evidence="1">
    <location>
        <begin position="144"/>
        <end position="159"/>
    </location>
</feature>
<name>A0A2W5X4B0_9MICO</name>
<keyword evidence="3" id="KW-1185">Reference proteome</keyword>
<comment type="caution">
    <text evidence="2">The sequence shown here is derived from an EMBL/GenBank/DDBJ whole genome shotgun (WGS) entry which is preliminary data.</text>
</comment>